<proteinExistence type="predicted"/>
<keyword evidence="3" id="KW-0964">Secreted</keyword>
<evidence type="ECO:0000256" key="7">
    <source>
        <dbReference type="ARBA" id="ARBA00022801"/>
    </source>
</evidence>
<dbReference type="GO" id="GO:0004222">
    <property type="term" value="F:metalloendopeptidase activity"/>
    <property type="evidence" value="ECO:0007669"/>
    <property type="project" value="UniProtKB-UniRule"/>
</dbReference>
<dbReference type="Gene3D" id="3.40.390.10">
    <property type="entry name" value="Collagenase (Catalytic Domain)"/>
    <property type="match status" value="1"/>
</dbReference>
<evidence type="ECO:0000256" key="11">
    <source>
        <dbReference type="ARBA" id="ARBA00023157"/>
    </source>
</evidence>
<keyword evidence="7 12" id="KW-0378">Hydrolase</keyword>
<dbReference type="InterPro" id="IPR006026">
    <property type="entry name" value="Peptidase_Metallo"/>
</dbReference>
<dbReference type="SUPFAM" id="SSF55486">
    <property type="entry name" value="Metalloproteases ('zincins'), catalytic domain"/>
    <property type="match status" value="1"/>
</dbReference>
<sequence length="406" mass="44641">QMVISLRERVPCSLAVVAVVLAGIVNSRGVEYTEGLTDDDFELGAKLTNEEVFGHHIPVEEVNSFRSDIRGPVASRRRHKRNGVSRIAKLWPSGKIPYAISPHYSSHERALLARAVKAYHEKTCIRFVPRAAGETDYLFIGKVDGCFSEVGRTSGVQVLSLDNGCMEYATIIHEMMHVVGFYHEHERWDRDSFIDIIWQNIDKGALDQFGKVDLSKTSYYGQSYDYKSILHYDSLAFSKNGFPTMLPKARASTIGNAKDFSDVDLAKINRMYNCPTSKSLTAPFSSRLQSSQIYSPSLKAHESYYPRVSSQTSSSSFADPLYSSKSLRRPDNGVLVDGGSLSVTSNPRDDAQSVPENVRLLLSSTERPPIVASGEASTTTTAPDAPSSAPPTTPPPTTTTSTKNAT</sequence>
<dbReference type="EC" id="3.4.24.-" evidence="13"/>
<evidence type="ECO:0000313" key="16">
    <source>
        <dbReference type="EMBL" id="GMT20073.1"/>
    </source>
</evidence>
<comment type="function">
    <text evidence="1">Metalloprotease.</text>
</comment>
<dbReference type="EMBL" id="BTSY01000003">
    <property type="protein sequence ID" value="GMT20073.1"/>
    <property type="molecule type" value="Genomic_DNA"/>
</dbReference>
<evidence type="ECO:0000313" key="17">
    <source>
        <dbReference type="Proteomes" id="UP001432322"/>
    </source>
</evidence>
<evidence type="ECO:0000256" key="14">
    <source>
        <dbReference type="SAM" id="MobiDB-lite"/>
    </source>
</evidence>
<keyword evidence="10" id="KW-0865">Zymogen</keyword>
<dbReference type="FunFam" id="3.40.390.10:FF:000045">
    <property type="entry name" value="Metalloendopeptidase"/>
    <property type="match status" value="1"/>
</dbReference>
<evidence type="ECO:0000256" key="12">
    <source>
        <dbReference type="PROSITE-ProRule" id="PRU01211"/>
    </source>
</evidence>
<dbReference type="GO" id="GO:0006508">
    <property type="term" value="P:proteolysis"/>
    <property type="evidence" value="ECO:0007669"/>
    <property type="project" value="UniProtKB-KW"/>
</dbReference>
<dbReference type="InterPro" id="IPR034035">
    <property type="entry name" value="Astacin-like_dom"/>
</dbReference>
<dbReference type="PANTHER" id="PTHR10127:SF827">
    <property type="entry name" value="ZINC METALLOPROTEINASE NAS-7"/>
    <property type="match status" value="1"/>
</dbReference>
<evidence type="ECO:0000256" key="2">
    <source>
        <dbReference type="ARBA" id="ARBA00004613"/>
    </source>
</evidence>
<evidence type="ECO:0000256" key="5">
    <source>
        <dbReference type="ARBA" id="ARBA00022723"/>
    </source>
</evidence>
<name>A0AAV5VL12_9BILA</name>
<evidence type="ECO:0000256" key="13">
    <source>
        <dbReference type="RuleBase" id="RU361183"/>
    </source>
</evidence>
<feature type="active site" evidence="12">
    <location>
        <position position="174"/>
    </location>
</feature>
<keyword evidence="11" id="KW-1015">Disulfide bond</keyword>
<dbReference type="PRINTS" id="PR00480">
    <property type="entry name" value="ASTACIN"/>
</dbReference>
<dbReference type="Proteomes" id="UP001432322">
    <property type="component" value="Unassembled WGS sequence"/>
</dbReference>
<keyword evidence="9 12" id="KW-0482">Metalloprotease</keyword>
<comment type="subcellular location">
    <subcellularLocation>
        <location evidence="2">Secreted</location>
    </subcellularLocation>
</comment>
<dbReference type="InterPro" id="IPR001506">
    <property type="entry name" value="Peptidase_M12A"/>
</dbReference>
<keyword evidence="17" id="KW-1185">Reference proteome</keyword>
<dbReference type="GO" id="GO:0008270">
    <property type="term" value="F:zinc ion binding"/>
    <property type="evidence" value="ECO:0007669"/>
    <property type="project" value="UniProtKB-UniRule"/>
</dbReference>
<evidence type="ECO:0000256" key="4">
    <source>
        <dbReference type="ARBA" id="ARBA00022670"/>
    </source>
</evidence>
<feature type="binding site" evidence="12">
    <location>
        <position position="183"/>
    </location>
    <ligand>
        <name>Zn(2+)</name>
        <dbReference type="ChEBI" id="CHEBI:29105"/>
        <note>catalytic</note>
    </ligand>
</feature>
<dbReference type="AlphaFoldDB" id="A0AAV5VL12"/>
<evidence type="ECO:0000256" key="6">
    <source>
        <dbReference type="ARBA" id="ARBA00022729"/>
    </source>
</evidence>
<keyword evidence="5 12" id="KW-0479">Metal-binding</keyword>
<dbReference type="PANTHER" id="PTHR10127">
    <property type="entry name" value="DISCOIDIN, CUB, EGF, LAMININ , AND ZINC METALLOPROTEASE DOMAIN CONTAINING"/>
    <property type="match status" value="1"/>
</dbReference>
<dbReference type="GO" id="GO:0005576">
    <property type="term" value="C:extracellular region"/>
    <property type="evidence" value="ECO:0007669"/>
    <property type="project" value="UniProtKB-SubCell"/>
</dbReference>
<evidence type="ECO:0000256" key="8">
    <source>
        <dbReference type="ARBA" id="ARBA00022833"/>
    </source>
</evidence>
<accession>A0AAV5VL12</accession>
<keyword evidence="6" id="KW-0732">Signal</keyword>
<keyword evidence="4 12" id="KW-0645">Protease</keyword>
<feature type="non-terminal residue" evidence="16">
    <location>
        <position position="1"/>
    </location>
</feature>
<gene>
    <name evidence="16" type="ORF">PFISCL1PPCAC_11370</name>
</gene>
<evidence type="ECO:0000256" key="1">
    <source>
        <dbReference type="ARBA" id="ARBA00002657"/>
    </source>
</evidence>
<dbReference type="Pfam" id="PF01400">
    <property type="entry name" value="Astacin"/>
    <property type="match status" value="1"/>
</dbReference>
<feature type="binding site" evidence="12">
    <location>
        <position position="173"/>
    </location>
    <ligand>
        <name>Zn(2+)</name>
        <dbReference type="ChEBI" id="CHEBI:29105"/>
        <note>catalytic</note>
    </ligand>
</feature>
<feature type="domain" description="Peptidase M12A" evidence="15">
    <location>
        <begin position="82"/>
        <end position="275"/>
    </location>
</feature>
<keyword evidence="8 12" id="KW-0862">Zinc</keyword>
<feature type="compositionally biased region" description="Pro residues" evidence="14">
    <location>
        <begin position="388"/>
        <end position="397"/>
    </location>
</feature>
<dbReference type="InterPro" id="IPR024079">
    <property type="entry name" value="MetalloPept_cat_dom_sf"/>
</dbReference>
<evidence type="ECO:0000256" key="9">
    <source>
        <dbReference type="ARBA" id="ARBA00023049"/>
    </source>
</evidence>
<feature type="region of interest" description="Disordered" evidence="14">
    <location>
        <begin position="309"/>
        <end position="406"/>
    </location>
</feature>
<dbReference type="PROSITE" id="PS51864">
    <property type="entry name" value="ASTACIN"/>
    <property type="match status" value="1"/>
</dbReference>
<reference evidence="16" key="1">
    <citation type="submission" date="2023-10" db="EMBL/GenBank/DDBJ databases">
        <title>Genome assembly of Pristionchus species.</title>
        <authorList>
            <person name="Yoshida K."/>
            <person name="Sommer R.J."/>
        </authorList>
    </citation>
    <scope>NUCLEOTIDE SEQUENCE</scope>
    <source>
        <strain evidence="16">RS5133</strain>
    </source>
</reference>
<dbReference type="CDD" id="cd04280">
    <property type="entry name" value="ZnMc_astacin_like"/>
    <property type="match status" value="1"/>
</dbReference>
<dbReference type="SMART" id="SM00235">
    <property type="entry name" value="ZnMc"/>
    <property type="match status" value="1"/>
</dbReference>
<comment type="caution">
    <text evidence="12">Lacks conserved residue(s) required for the propagation of feature annotation.</text>
</comment>
<feature type="binding site" evidence="12">
    <location>
        <position position="177"/>
    </location>
    <ligand>
        <name>Zn(2+)</name>
        <dbReference type="ChEBI" id="CHEBI:29105"/>
        <note>catalytic</note>
    </ligand>
</feature>
<evidence type="ECO:0000256" key="3">
    <source>
        <dbReference type="ARBA" id="ARBA00022525"/>
    </source>
</evidence>
<evidence type="ECO:0000259" key="15">
    <source>
        <dbReference type="PROSITE" id="PS51864"/>
    </source>
</evidence>
<comment type="caution">
    <text evidence="16">The sequence shown here is derived from an EMBL/GenBank/DDBJ whole genome shotgun (WGS) entry which is preliminary data.</text>
</comment>
<comment type="cofactor">
    <cofactor evidence="12 13">
        <name>Zn(2+)</name>
        <dbReference type="ChEBI" id="CHEBI:29105"/>
    </cofactor>
    <text evidence="12 13">Binds 1 zinc ion per subunit.</text>
</comment>
<evidence type="ECO:0000256" key="10">
    <source>
        <dbReference type="ARBA" id="ARBA00023145"/>
    </source>
</evidence>
<organism evidence="16 17">
    <name type="scientific">Pristionchus fissidentatus</name>
    <dbReference type="NCBI Taxonomy" id="1538716"/>
    <lineage>
        <taxon>Eukaryota</taxon>
        <taxon>Metazoa</taxon>
        <taxon>Ecdysozoa</taxon>
        <taxon>Nematoda</taxon>
        <taxon>Chromadorea</taxon>
        <taxon>Rhabditida</taxon>
        <taxon>Rhabditina</taxon>
        <taxon>Diplogasteromorpha</taxon>
        <taxon>Diplogasteroidea</taxon>
        <taxon>Neodiplogasteridae</taxon>
        <taxon>Pristionchus</taxon>
    </lineage>
</organism>
<feature type="compositionally biased region" description="Low complexity" evidence="14">
    <location>
        <begin position="376"/>
        <end position="387"/>
    </location>
</feature>
<feature type="non-terminal residue" evidence="16">
    <location>
        <position position="406"/>
    </location>
</feature>
<protein>
    <recommendedName>
        <fullName evidence="13">Metalloendopeptidase</fullName>
        <ecNumber evidence="13">3.4.24.-</ecNumber>
    </recommendedName>
</protein>